<organism evidence="1 2">
    <name type="scientific">Bacillus phage Wes44</name>
    <dbReference type="NCBI Taxonomy" id="2283012"/>
    <lineage>
        <taxon>Viruses</taxon>
        <taxon>Duplodnaviria</taxon>
        <taxon>Heunggongvirae</taxon>
        <taxon>Uroviricota</taxon>
        <taxon>Caudoviricetes</taxon>
        <taxon>Gutmannvirinae</taxon>
        <taxon>Carmenvirus</taxon>
        <taxon>Carmenvirus Wes44</taxon>
    </lineage>
</organism>
<reference evidence="2" key="1">
    <citation type="submission" date="2018-07" db="EMBL/GenBank/DDBJ databases">
        <authorList>
            <person name="Himelright M."/>
            <person name="Eisemann E."/>
            <person name="Alder H."/>
            <person name="Craig M."/>
            <person name="Clem A."/>
            <person name="Temple L."/>
        </authorList>
    </citation>
    <scope>NUCLEOTIDE SEQUENCE [LARGE SCALE GENOMIC DNA]</scope>
</reference>
<proteinExistence type="predicted"/>
<evidence type="ECO:0000313" key="2">
    <source>
        <dbReference type="Proteomes" id="UP000260494"/>
    </source>
</evidence>
<evidence type="ECO:0000313" key="1">
    <source>
        <dbReference type="EMBL" id="AXN58319.1"/>
    </source>
</evidence>
<protein>
    <submittedName>
        <fullName evidence="1">Uncharacterized protein</fullName>
    </submittedName>
</protein>
<keyword evidence="2" id="KW-1185">Reference proteome</keyword>
<dbReference type="Proteomes" id="UP000260494">
    <property type="component" value="Segment"/>
</dbReference>
<name>A0A346FK14_9CAUD</name>
<sequence>MRYITAKLAWMDVLNPATISTQNVLLYRSHGKLWHGKRIVSLDRPITEDYEICTYSFSENKAVNKTVEEFFKCQSQ</sequence>
<accession>A0A346FK14</accession>
<dbReference type="EMBL" id="MH598512">
    <property type="protein sequence ID" value="AXN58319.1"/>
    <property type="molecule type" value="Genomic_DNA"/>
</dbReference>
<gene>
    <name evidence="1" type="ORF">Wes44_10</name>
</gene>